<evidence type="ECO:0000256" key="1">
    <source>
        <dbReference type="ARBA" id="ARBA00007274"/>
    </source>
</evidence>
<dbReference type="GO" id="GO:0046677">
    <property type="term" value="P:response to antibiotic"/>
    <property type="evidence" value="ECO:0007669"/>
    <property type="project" value="UniProtKB-KW"/>
</dbReference>
<dbReference type="Gene3D" id="2.160.10.10">
    <property type="entry name" value="Hexapeptide repeat proteins"/>
    <property type="match status" value="1"/>
</dbReference>
<comment type="caution">
    <text evidence="6">The sequence shown here is derived from an EMBL/GenBank/DDBJ whole genome shotgun (WGS) entry which is preliminary data.</text>
</comment>
<protein>
    <submittedName>
        <fullName evidence="6">Chloramphenicol acetyltransferase</fullName>
    </submittedName>
</protein>
<dbReference type="AlphaFoldDB" id="A0A2V2LFK4"/>
<keyword evidence="7" id="KW-1185">Reference proteome</keyword>
<evidence type="ECO:0000256" key="5">
    <source>
        <dbReference type="ARBA" id="ARBA00023315"/>
    </source>
</evidence>
<dbReference type="Proteomes" id="UP000245680">
    <property type="component" value="Unassembled WGS sequence"/>
</dbReference>
<dbReference type="Pfam" id="PF00132">
    <property type="entry name" value="Hexapep"/>
    <property type="match status" value="1"/>
</dbReference>
<keyword evidence="4" id="KW-0046">Antibiotic resistance</keyword>
<evidence type="ECO:0000256" key="4">
    <source>
        <dbReference type="ARBA" id="ARBA00023251"/>
    </source>
</evidence>
<evidence type="ECO:0000313" key="6">
    <source>
        <dbReference type="EMBL" id="PWR02016.1"/>
    </source>
</evidence>
<evidence type="ECO:0000313" key="7">
    <source>
        <dbReference type="Proteomes" id="UP000245680"/>
    </source>
</evidence>
<dbReference type="OrthoDB" id="9815592at2"/>
<keyword evidence="2 6" id="KW-0808">Transferase</keyword>
<dbReference type="RefSeq" id="WP_109812324.1">
    <property type="nucleotide sequence ID" value="NZ_QGKU01000044.1"/>
</dbReference>
<comment type="similarity">
    <text evidence="1">Belongs to the transferase hexapeptide repeat family.</text>
</comment>
<keyword evidence="5" id="KW-0012">Acyltransferase</keyword>
<dbReference type="FunFam" id="2.160.10.10:FF:000037">
    <property type="entry name" value="Streptogramin A acetyltransferase"/>
    <property type="match status" value="1"/>
</dbReference>
<dbReference type="InterPro" id="IPR001451">
    <property type="entry name" value="Hexapep"/>
</dbReference>
<accession>A0A2V2LFK4</accession>
<dbReference type="InterPro" id="IPR018357">
    <property type="entry name" value="Hexapep_transf_CS"/>
</dbReference>
<organism evidence="6 7">
    <name type="scientific">Meridianimarinicoccus roseus</name>
    <dbReference type="NCBI Taxonomy" id="2072018"/>
    <lineage>
        <taxon>Bacteria</taxon>
        <taxon>Pseudomonadati</taxon>
        <taxon>Pseudomonadota</taxon>
        <taxon>Alphaproteobacteria</taxon>
        <taxon>Rhodobacterales</taxon>
        <taxon>Paracoccaceae</taxon>
        <taxon>Meridianimarinicoccus</taxon>
    </lineage>
</organism>
<dbReference type="PROSITE" id="PS00101">
    <property type="entry name" value="HEXAPEP_TRANSFERASES"/>
    <property type="match status" value="1"/>
</dbReference>
<gene>
    <name evidence="6" type="ORF">DKT77_14065</name>
</gene>
<dbReference type="PANTHER" id="PTHR43300:SF11">
    <property type="entry name" value="ACETYLTRANSFERASE RV3034C-RELATED"/>
    <property type="match status" value="1"/>
</dbReference>
<dbReference type="InterPro" id="IPR011004">
    <property type="entry name" value="Trimer_LpxA-like_sf"/>
</dbReference>
<name>A0A2V2LFK4_9RHOB</name>
<evidence type="ECO:0000256" key="3">
    <source>
        <dbReference type="ARBA" id="ARBA00022737"/>
    </source>
</evidence>
<dbReference type="InterPro" id="IPR050179">
    <property type="entry name" value="Trans_hexapeptide_repeat"/>
</dbReference>
<dbReference type="CDD" id="cd03349">
    <property type="entry name" value="LbH_XAT"/>
    <property type="match status" value="1"/>
</dbReference>
<dbReference type="GO" id="GO:0016746">
    <property type="term" value="F:acyltransferase activity"/>
    <property type="evidence" value="ECO:0007669"/>
    <property type="project" value="UniProtKB-KW"/>
</dbReference>
<dbReference type="SUPFAM" id="SSF51161">
    <property type="entry name" value="Trimeric LpxA-like enzymes"/>
    <property type="match status" value="1"/>
</dbReference>
<proteinExistence type="inferred from homology"/>
<dbReference type="PANTHER" id="PTHR43300">
    <property type="entry name" value="ACETYLTRANSFERASE"/>
    <property type="match status" value="1"/>
</dbReference>
<sequence length="213" mass="22979">MTGPSPDRLHPLDATDQLVFLKPLAEGRTNVTVGDYSYYDDPDDPTGFFERNVRYHFDFVGDRLVIGPFCAIGRGAVFVMNGATHAMGGFSTFPFNIFGGGWEDGFDPATWAAGNRGDTVIGADVWIGMEAAVMPGVRIGPGAIVAARAVVTQDVPPYAVVAGNPARVVRQRFDDDTVARLCAVAWWDWPRDKLMRNLDAVRGADIAGLEAAT</sequence>
<dbReference type="EMBL" id="QGKU01000044">
    <property type="protein sequence ID" value="PWR02016.1"/>
    <property type="molecule type" value="Genomic_DNA"/>
</dbReference>
<reference evidence="6 7" key="1">
    <citation type="submission" date="2018-05" db="EMBL/GenBank/DDBJ databases">
        <title>Rhodobacteraceae gen. nov., sp. nov. isolated from sea water.</title>
        <authorList>
            <person name="Ren Y."/>
        </authorList>
    </citation>
    <scope>NUCLEOTIDE SEQUENCE [LARGE SCALE GENOMIC DNA]</scope>
    <source>
        <strain evidence="6 7">TG-679</strain>
    </source>
</reference>
<keyword evidence="3" id="KW-0677">Repeat</keyword>
<evidence type="ECO:0000256" key="2">
    <source>
        <dbReference type="ARBA" id="ARBA00022679"/>
    </source>
</evidence>